<dbReference type="CDD" id="cd03214">
    <property type="entry name" value="ABC_Iron-Siderophores_B12_Hemin"/>
    <property type="match status" value="1"/>
</dbReference>
<accession>A0A542YWT4</accession>
<dbReference type="InterPro" id="IPR003439">
    <property type="entry name" value="ABC_transporter-like_ATP-bd"/>
</dbReference>
<proteinExistence type="predicted"/>
<dbReference type="SMART" id="SM00382">
    <property type="entry name" value="AAA"/>
    <property type="match status" value="1"/>
</dbReference>
<dbReference type="Proteomes" id="UP000319516">
    <property type="component" value="Unassembled WGS sequence"/>
</dbReference>
<dbReference type="SUPFAM" id="SSF52540">
    <property type="entry name" value="P-loop containing nucleoside triphosphate hydrolases"/>
    <property type="match status" value="1"/>
</dbReference>
<reference evidence="6 7" key="1">
    <citation type="submission" date="2019-06" db="EMBL/GenBank/DDBJ databases">
        <title>Sequencing the genomes of 1000 actinobacteria strains.</title>
        <authorList>
            <person name="Klenk H.-P."/>
        </authorList>
    </citation>
    <scope>NUCLEOTIDE SEQUENCE [LARGE SCALE GENOMIC DNA]</scope>
    <source>
        <strain evidence="6 7">DSM 12335</strain>
    </source>
</reference>
<dbReference type="PANTHER" id="PTHR42794:SF1">
    <property type="entry name" value="HEMIN IMPORT ATP-BINDING PROTEIN HMUV"/>
    <property type="match status" value="1"/>
</dbReference>
<evidence type="ECO:0000256" key="3">
    <source>
        <dbReference type="ARBA" id="ARBA00022840"/>
    </source>
</evidence>
<keyword evidence="7" id="KW-1185">Reference proteome</keyword>
<dbReference type="PROSITE" id="PS50893">
    <property type="entry name" value="ABC_TRANSPORTER_2"/>
    <property type="match status" value="1"/>
</dbReference>
<dbReference type="GO" id="GO:0005524">
    <property type="term" value="F:ATP binding"/>
    <property type="evidence" value="ECO:0007669"/>
    <property type="project" value="UniProtKB-KW"/>
</dbReference>
<dbReference type="InterPro" id="IPR003593">
    <property type="entry name" value="AAA+_ATPase"/>
</dbReference>
<evidence type="ECO:0000256" key="4">
    <source>
        <dbReference type="ARBA" id="ARBA00022967"/>
    </source>
</evidence>
<evidence type="ECO:0000256" key="1">
    <source>
        <dbReference type="ARBA" id="ARBA00022448"/>
    </source>
</evidence>
<dbReference type="Pfam" id="PF00005">
    <property type="entry name" value="ABC_tran"/>
    <property type="match status" value="1"/>
</dbReference>
<protein>
    <submittedName>
        <fullName evidence="6">Iron complex transport system ATP-binding protein</fullName>
    </submittedName>
</protein>
<gene>
    <name evidence="6" type="ORF">FB467_3688</name>
</gene>
<name>A0A542YWT4_9MICO</name>
<dbReference type="GO" id="GO:0016887">
    <property type="term" value="F:ATP hydrolysis activity"/>
    <property type="evidence" value="ECO:0007669"/>
    <property type="project" value="InterPro"/>
</dbReference>
<organism evidence="6 7">
    <name type="scientific">Ornithinicoccus hortensis</name>
    <dbReference type="NCBI Taxonomy" id="82346"/>
    <lineage>
        <taxon>Bacteria</taxon>
        <taxon>Bacillati</taxon>
        <taxon>Actinomycetota</taxon>
        <taxon>Actinomycetes</taxon>
        <taxon>Micrococcales</taxon>
        <taxon>Intrasporangiaceae</taxon>
        <taxon>Ornithinicoccus</taxon>
    </lineage>
</organism>
<sequence length="275" mass="29145">MTGTLEVHHLSYAVSGLPLVDDVSFAVPGGGLVALVGPNGAGKTTLLRLMAGTHRAASPEQAGVLVDGVDLLGLARRDRARQLALVEQASHAEFMLTVRQVVELGRIPHQSRWAVGSEDPGVVERAIDLAGVRHLADRELSTLSGGEQQRVHLARALAQQPRLLLLDEPTNHLDIRAQLESLDLLRRLAGQDAQGGGDLTVVAALHDLNLALAYCEHTVLLAGGRVRAVGRTEEVLTPEAIGTAYGVVADLVPHPRTGRPMVAFTPAHAPVPAHR</sequence>
<keyword evidence="3 6" id="KW-0067">ATP-binding</keyword>
<evidence type="ECO:0000259" key="5">
    <source>
        <dbReference type="PROSITE" id="PS50893"/>
    </source>
</evidence>
<dbReference type="EMBL" id="VFOP01000001">
    <property type="protein sequence ID" value="TQL52501.1"/>
    <property type="molecule type" value="Genomic_DNA"/>
</dbReference>
<keyword evidence="2" id="KW-0547">Nucleotide-binding</keyword>
<keyword evidence="4" id="KW-1278">Translocase</keyword>
<dbReference type="FunFam" id="3.40.50.300:FF:000134">
    <property type="entry name" value="Iron-enterobactin ABC transporter ATP-binding protein"/>
    <property type="match status" value="1"/>
</dbReference>
<evidence type="ECO:0000256" key="2">
    <source>
        <dbReference type="ARBA" id="ARBA00022741"/>
    </source>
</evidence>
<dbReference type="RefSeq" id="WP_141786367.1">
    <property type="nucleotide sequence ID" value="NZ_BAAAIK010000001.1"/>
</dbReference>
<dbReference type="AlphaFoldDB" id="A0A542YWT4"/>
<dbReference type="InterPro" id="IPR027417">
    <property type="entry name" value="P-loop_NTPase"/>
</dbReference>
<dbReference type="PANTHER" id="PTHR42794">
    <property type="entry name" value="HEMIN IMPORT ATP-BINDING PROTEIN HMUV"/>
    <property type="match status" value="1"/>
</dbReference>
<dbReference type="OrthoDB" id="5296765at2"/>
<comment type="caution">
    <text evidence="6">The sequence shown here is derived from an EMBL/GenBank/DDBJ whole genome shotgun (WGS) entry which is preliminary data.</text>
</comment>
<evidence type="ECO:0000313" key="7">
    <source>
        <dbReference type="Proteomes" id="UP000319516"/>
    </source>
</evidence>
<dbReference type="Gene3D" id="3.40.50.300">
    <property type="entry name" value="P-loop containing nucleotide triphosphate hydrolases"/>
    <property type="match status" value="1"/>
</dbReference>
<feature type="domain" description="ABC transporter" evidence="5">
    <location>
        <begin position="5"/>
        <end position="248"/>
    </location>
</feature>
<evidence type="ECO:0000313" key="6">
    <source>
        <dbReference type="EMBL" id="TQL52501.1"/>
    </source>
</evidence>
<keyword evidence="1" id="KW-0813">Transport</keyword>